<dbReference type="Gene3D" id="3.40.50.10230">
    <property type="entry name" value="Cobalamin biosynthesis CobH/CbiC, precorrin-8X methylmutase"/>
    <property type="match status" value="1"/>
</dbReference>
<dbReference type="GO" id="GO:0016993">
    <property type="term" value="F:precorrin-8X methylmutase activity"/>
    <property type="evidence" value="ECO:0007669"/>
    <property type="project" value="InterPro"/>
</dbReference>
<dbReference type="UniPathway" id="UPA00148"/>
<feature type="domain" description="Cobalamin biosynthesis precorrin-8X methylmutase CobH/CbiC" evidence="5">
    <location>
        <begin position="5"/>
        <end position="199"/>
    </location>
</feature>
<proteinExistence type="inferred from homology"/>
<organism evidence="6 7">
    <name type="scientific">Candidatus Desulfatibia vada</name>
    <dbReference type="NCBI Taxonomy" id="2841696"/>
    <lineage>
        <taxon>Bacteria</taxon>
        <taxon>Pseudomonadati</taxon>
        <taxon>Thermodesulfobacteriota</taxon>
        <taxon>Desulfobacteria</taxon>
        <taxon>Desulfobacterales</taxon>
        <taxon>Desulfobacterales incertae sedis</taxon>
        <taxon>Candidatus Desulfatibia</taxon>
    </lineage>
</organism>
<keyword evidence="4" id="KW-0413">Isomerase</keyword>
<dbReference type="SUPFAM" id="SSF63965">
    <property type="entry name" value="Precorrin-8X methylmutase CbiC/CobH"/>
    <property type="match status" value="1"/>
</dbReference>
<dbReference type="GO" id="GO:0009236">
    <property type="term" value="P:cobalamin biosynthetic process"/>
    <property type="evidence" value="ECO:0007669"/>
    <property type="project" value="UniProtKB-UniPathway"/>
</dbReference>
<evidence type="ECO:0000256" key="2">
    <source>
        <dbReference type="ARBA" id="ARBA00009774"/>
    </source>
</evidence>
<evidence type="ECO:0000256" key="4">
    <source>
        <dbReference type="ARBA" id="ARBA00023235"/>
    </source>
</evidence>
<reference evidence="6 7" key="1">
    <citation type="submission" date="2020-08" db="EMBL/GenBank/DDBJ databases">
        <title>Bridging the membrane lipid divide: bacteria of the FCB group superphylum have the potential to synthesize archaeal ether lipids.</title>
        <authorList>
            <person name="Villanueva L."/>
            <person name="Von Meijenfeldt F.A.B."/>
            <person name="Westbye A.B."/>
            <person name="Yadav S."/>
            <person name="Hopmans E.C."/>
            <person name="Dutilh B.E."/>
            <person name="Sinninghe Damste J.S."/>
        </authorList>
    </citation>
    <scope>NUCLEOTIDE SEQUENCE [LARGE SCALE GENOMIC DNA]</scope>
    <source>
        <strain evidence="6">NIOZ-UU17</strain>
    </source>
</reference>
<evidence type="ECO:0000256" key="3">
    <source>
        <dbReference type="ARBA" id="ARBA00022573"/>
    </source>
</evidence>
<dbReference type="InterPro" id="IPR036588">
    <property type="entry name" value="CobH/CbiC_sf"/>
</dbReference>
<dbReference type="Proteomes" id="UP000605201">
    <property type="component" value="Unassembled WGS sequence"/>
</dbReference>
<evidence type="ECO:0000256" key="1">
    <source>
        <dbReference type="ARBA" id="ARBA00004953"/>
    </source>
</evidence>
<comment type="pathway">
    <text evidence="1">Cofactor biosynthesis; adenosylcobalamin biosynthesis.</text>
</comment>
<comment type="caution">
    <text evidence="6">The sequence shown here is derived from an EMBL/GenBank/DDBJ whole genome shotgun (WGS) entry which is preliminary data.</text>
</comment>
<dbReference type="PANTHER" id="PTHR43588">
    <property type="entry name" value="COBALT-PRECORRIN-8 METHYLMUTASE"/>
    <property type="match status" value="1"/>
</dbReference>
<dbReference type="EMBL" id="JACNIG010000154">
    <property type="protein sequence ID" value="MBC8431554.1"/>
    <property type="molecule type" value="Genomic_DNA"/>
</dbReference>
<accession>A0A8J6TK12</accession>
<evidence type="ECO:0000259" key="5">
    <source>
        <dbReference type="Pfam" id="PF02570"/>
    </source>
</evidence>
<evidence type="ECO:0000313" key="7">
    <source>
        <dbReference type="Proteomes" id="UP000605201"/>
    </source>
</evidence>
<name>A0A8J6TK12_9BACT</name>
<gene>
    <name evidence="6" type="ORF">H8D96_06505</name>
</gene>
<protein>
    <submittedName>
        <fullName evidence="6">Precorrin-8X methylmutase</fullName>
    </submittedName>
</protein>
<comment type="similarity">
    <text evidence="2">Belongs to the CobH/CbiC family.</text>
</comment>
<keyword evidence="3" id="KW-0169">Cobalamin biosynthesis</keyword>
<evidence type="ECO:0000313" key="6">
    <source>
        <dbReference type="EMBL" id="MBC8431554.1"/>
    </source>
</evidence>
<dbReference type="AlphaFoldDB" id="A0A8J6TK12"/>
<dbReference type="InterPro" id="IPR003722">
    <property type="entry name" value="Cbl_synth_CobH/CbiC"/>
</dbReference>
<dbReference type="Pfam" id="PF02570">
    <property type="entry name" value="CbiC"/>
    <property type="match status" value="1"/>
</dbReference>
<dbReference type="PANTHER" id="PTHR43588:SF1">
    <property type="entry name" value="COBALT-PRECORRIN-8 METHYLMUTASE"/>
    <property type="match status" value="1"/>
</dbReference>
<sequence>MKPEQIEALSFKIIDQEARTHNFNAMQWQVVRRMIHTSADFDYQTSVRFHPDAIAAGVGAIQQGKTIITDTNMAKAGIRKKELSRFGVSVECLINNEKVNQTAAAAGTTRAKAAVDAALEKMEDGIYVVGNAPTALLRLIEAVRENKAGPALIIGLCVGFVNAAESKAALIELDFPYISNIGRKGGSNVAASVVNALAIMAAET</sequence>